<keyword evidence="3" id="KW-1185">Reference proteome</keyword>
<dbReference type="AlphaFoldDB" id="A0A413RBB5"/>
<protein>
    <submittedName>
        <fullName evidence="2">Helix-turn-helix domain-containing protein</fullName>
    </submittedName>
</protein>
<organism evidence="2 3">
    <name type="scientific">Eubacterium ventriosum</name>
    <dbReference type="NCBI Taxonomy" id="39496"/>
    <lineage>
        <taxon>Bacteria</taxon>
        <taxon>Bacillati</taxon>
        <taxon>Bacillota</taxon>
        <taxon>Clostridia</taxon>
        <taxon>Eubacteriales</taxon>
        <taxon>Eubacteriaceae</taxon>
        <taxon>Eubacterium</taxon>
    </lineage>
</organism>
<comment type="caution">
    <text evidence="2">The sequence shown here is derived from an EMBL/GenBank/DDBJ whole genome shotgun (WGS) entry which is preliminary data.</text>
</comment>
<gene>
    <name evidence="2" type="ORF">DW944_01805</name>
</gene>
<accession>A0A413RBB5</accession>
<dbReference type="Proteomes" id="UP000284779">
    <property type="component" value="Unassembled WGS sequence"/>
</dbReference>
<feature type="non-terminal residue" evidence="2">
    <location>
        <position position="56"/>
    </location>
</feature>
<name>A0A413RBB5_9FIRM</name>
<proteinExistence type="predicted"/>
<evidence type="ECO:0000259" key="1">
    <source>
        <dbReference type="Pfam" id="PF13936"/>
    </source>
</evidence>
<evidence type="ECO:0000313" key="3">
    <source>
        <dbReference type="Proteomes" id="UP000284779"/>
    </source>
</evidence>
<evidence type="ECO:0000313" key="2">
    <source>
        <dbReference type="EMBL" id="RHA19907.1"/>
    </source>
</evidence>
<dbReference type="Pfam" id="PF13936">
    <property type="entry name" value="HTH_38"/>
    <property type="match status" value="1"/>
</dbReference>
<sequence length="56" mass="6634">MPEKRKKGQHLTWENRQEIQLGLKNHLSFAAIADVIGCSPDTISKEIRKHRYFKER</sequence>
<reference evidence="2 3" key="1">
    <citation type="submission" date="2018-08" db="EMBL/GenBank/DDBJ databases">
        <title>A genome reference for cultivated species of the human gut microbiota.</title>
        <authorList>
            <person name="Zou Y."/>
            <person name="Xue W."/>
            <person name="Luo G."/>
        </authorList>
    </citation>
    <scope>NUCLEOTIDE SEQUENCE [LARGE SCALE GENOMIC DNA]</scope>
    <source>
        <strain evidence="2 3">AM44-11BH</strain>
    </source>
</reference>
<dbReference type="EMBL" id="QSFD01000002">
    <property type="protein sequence ID" value="RHA19907.1"/>
    <property type="molecule type" value="Genomic_DNA"/>
</dbReference>
<feature type="domain" description="Transposase IS30-like HTH" evidence="1">
    <location>
        <begin position="7"/>
        <end position="50"/>
    </location>
</feature>
<dbReference type="InterPro" id="IPR025246">
    <property type="entry name" value="IS30-like_HTH"/>
</dbReference>